<dbReference type="GO" id="GO:0030288">
    <property type="term" value="C:outer membrane-bounded periplasmic space"/>
    <property type="evidence" value="ECO:0007669"/>
    <property type="project" value="TreeGrafter"/>
</dbReference>
<dbReference type="InterPro" id="IPR025997">
    <property type="entry name" value="SBP_2_dom"/>
</dbReference>
<name>A0A1H9D108_9ACTN</name>
<dbReference type="PANTHER" id="PTHR30036:SF1">
    <property type="entry name" value="D-XYLOSE-BINDING PERIPLASMIC PROTEIN"/>
    <property type="match status" value="1"/>
</dbReference>
<dbReference type="AlphaFoldDB" id="A0A1H9D108"/>
<keyword evidence="2 3" id="KW-0732">Signal</keyword>
<dbReference type="InterPro" id="IPR050555">
    <property type="entry name" value="Bact_Solute-Bind_Prot2"/>
</dbReference>
<feature type="signal peptide" evidence="3">
    <location>
        <begin position="1"/>
        <end position="20"/>
    </location>
</feature>
<dbReference type="GO" id="GO:0030246">
    <property type="term" value="F:carbohydrate binding"/>
    <property type="evidence" value="ECO:0007669"/>
    <property type="project" value="TreeGrafter"/>
</dbReference>
<accession>A0A1H9D108</accession>
<sequence>MRARKIMVVAAATAAFALTAAGCGGGRAGVEGAGDTPAAGANKGALIGVAMPTKTSERWIDDGNNVKAKLESLGYKVDLQYANDSVPQQQQQIESMLNNGAKALIVASIDGTALTQQLADASGDNVKVIAYDRLINGSPNVDYYVTFDNEKVGVQQGTSLLTGLGVLDADGKDTGKTGPFNVELFAGSPDDNNAQFFFKGAMSVLQPYIDKGTLKVVSGQTEFSQVAIQQWKLETAQARMENLLNKSYAKGTKLDGVLSPYDGLSRGILNATKAAGIPNPIVTGQDAEKPSDKLILDGVQYSTVFKDTRKLGDTAATMVDDVLNGKTPETNDTTTYNNKVKVVPAYLHQPVVVTKDNLIKEVVDSGYYTKEGVEKGE</sequence>
<evidence type="ECO:0000313" key="6">
    <source>
        <dbReference type="Proteomes" id="UP000198504"/>
    </source>
</evidence>
<dbReference type="Proteomes" id="UP000198504">
    <property type="component" value="Unassembled WGS sequence"/>
</dbReference>
<dbReference type="EMBL" id="FOFA01000002">
    <property type="protein sequence ID" value="SEQ07182.1"/>
    <property type="molecule type" value="Genomic_DNA"/>
</dbReference>
<dbReference type="STRING" id="1036181.SAMN05421756_102400"/>
<evidence type="ECO:0000313" key="5">
    <source>
        <dbReference type="EMBL" id="SEQ07182.1"/>
    </source>
</evidence>
<keyword evidence="5" id="KW-0762">Sugar transport</keyword>
<keyword evidence="6" id="KW-1185">Reference proteome</keyword>
<proteinExistence type="predicted"/>
<dbReference type="InterPro" id="IPR049784">
    <property type="entry name" value="ChvE-like"/>
</dbReference>
<dbReference type="PROSITE" id="PS51257">
    <property type="entry name" value="PROKAR_LIPOPROTEIN"/>
    <property type="match status" value="1"/>
</dbReference>
<dbReference type="SUPFAM" id="SSF53822">
    <property type="entry name" value="Periplasmic binding protein-like I"/>
    <property type="match status" value="1"/>
</dbReference>
<dbReference type="CDD" id="cd19994">
    <property type="entry name" value="PBP1_ChvE"/>
    <property type="match status" value="1"/>
</dbReference>
<keyword evidence="5" id="KW-0813">Transport</keyword>
<evidence type="ECO:0000259" key="4">
    <source>
        <dbReference type="Pfam" id="PF13407"/>
    </source>
</evidence>
<evidence type="ECO:0000256" key="2">
    <source>
        <dbReference type="ARBA" id="ARBA00022729"/>
    </source>
</evidence>
<comment type="subcellular location">
    <subcellularLocation>
        <location evidence="1">Cell envelope</location>
    </subcellularLocation>
</comment>
<organism evidence="5 6">
    <name type="scientific">Microlunatus flavus</name>
    <dbReference type="NCBI Taxonomy" id="1036181"/>
    <lineage>
        <taxon>Bacteria</taxon>
        <taxon>Bacillati</taxon>
        <taxon>Actinomycetota</taxon>
        <taxon>Actinomycetes</taxon>
        <taxon>Propionibacteriales</taxon>
        <taxon>Propionibacteriaceae</taxon>
        <taxon>Microlunatus</taxon>
    </lineage>
</organism>
<dbReference type="PANTHER" id="PTHR30036">
    <property type="entry name" value="D-XYLOSE-BINDING PERIPLASMIC PROTEIN"/>
    <property type="match status" value="1"/>
</dbReference>
<feature type="domain" description="Periplasmic binding protein" evidence="4">
    <location>
        <begin position="47"/>
        <end position="326"/>
    </location>
</feature>
<evidence type="ECO:0000256" key="1">
    <source>
        <dbReference type="ARBA" id="ARBA00004196"/>
    </source>
</evidence>
<dbReference type="Gene3D" id="3.40.50.2300">
    <property type="match status" value="2"/>
</dbReference>
<protein>
    <submittedName>
        <fullName evidence="5">Putative multiple sugar transport system substrate-binding protein</fullName>
    </submittedName>
</protein>
<gene>
    <name evidence="5" type="ORF">SAMN05421756_102400</name>
</gene>
<dbReference type="InterPro" id="IPR028082">
    <property type="entry name" value="Peripla_BP_I"/>
</dbReference>
<dbReference type="NCBIfam" id="NF040907">
    <property type="entry name" value="ChvE"/>
    <property type="match status" value="1"/>
</dbReference>
<dbReference type="RefSeq" id="WP_232506141.1">
    <property type="nucleotide sequence ID" value="NZ_FOFA01000002.1"/>
</dbReference>
<dbReference type="Pfam" id="PF13407">
    <property type="entry name" value="Peripla_BP_4"/>
    <property type="match status" value="1"/>
</dbReference>
<reference evidence="6" key="1">
    <citation type="submission" date="2016-10" db="EMBL/GenBank/DDBJ databases">
        <authorList>
            <person name="Varghese N."/>
            <person name="Submissions S."/>
        </authorList>
    </citation>
    <scope>NUCLEOTIDE SEQUENCE [LARGE SCALE GENOMIC DNA]</scope>
    <source>
        <strain evidence="6">CGMCC 4.6856</strain>
    </source>
</reference>
<evidence type="ECO:0000256" key="3">
    <source>
        <dbReference type="SAM" id="SignalP"/>
    </source>
</evidence>
<feature type="chain" id="PRO_5038795340" evidence="3">
    <location>
        <begin position="21"/>
        <end position="377"/>
    </location>
</feature>